<dbReference type="PRINTS" id="PR00080">
    <property type="entry name" value="SDRFAMILY"/>
</dbReference>
<dbReference type="AlphaFoldDB" id="A0A368BYY8"/>
<dbReference type="InterPro" id="IPR002347">
    <property type="entry name" value="SDR_fam"/>
</dbReference>
<comment type="similarity">
    <text evidence="1">Belongs to the short-chain dehydrogenases/reductases (SDR) family.</text>
</comment>
<keyword evidence="2 3" id="KW-0560">Oxidoreductase</keyword>
<dbReference type="PRINTS" id="PR00081">
    <property type="entry name" value="GDHRDH"/>
</dbReference>
<dbReference type="GO" id="GO:0047040">
    <property type="term" value="F:pteridine reductase activity"/>
    <property type="evidence" value="ECO:0007669"/>
    <property type="project" value="UniProtKB-EC"/>
</dbReference>
<reference evidence="3 4" key="1">
    <citation type="journal article" date="2018" name="Microbiome">
        <title>Fine metagenomic profile of the Mediterranean stratified and mixed water columns revealed by assembly and recruitment.</title>
        <authorList>
            <person name="Haro-Moreno J.M."/>
            <person name="Lopez-Perez M."/>
            <person name="De La Torre J.R."/>
            <person name="Picazo A."/>
            <person name="Camacho A."/>
            <person name="Rodriguez-Valera F."/>
        </authorList>
    </citation>
    <scope>NUCLEOTIDE SEQUENCE [LARGE SCALE GENOMIC DNA]</scope>
    <source>
        <strain evidence="3">MED-G82</strain>
    </source>
</reference>
<evidence type="ECO:0000256" key="2">
    <source>
        <dbReference type="ARBA" id="ARBA00023002"/>
    </source>
</evidence>
<evidence type="ECO:0000256" key="1">
    <source>
        <dbReference type="ARBA" id="ARBA00006484"/>
    </source>
</evidence>
<organism evidence="3 4">
    <name type="scientific">SAR86 cluster bacterium</name>
    <dbReference type="NCBI Taxonomy" id="2030880"/>
    <lineage>
        <taxon>Bacteria</taxon>
        <taxon>Pseudomonadati</taxon>
        <taxon>Pseudomonadota</taxon>
        <taxon>Gammaproteobacteria</taxon>
        <taxon>SAR86 cluster</taxon>
    </lineage>
</organism>
<dbReference type="EMBL" id="QOPE01000003">
    <property type="protein sequence ID" value="RCL42539.1"/>
    <property type="molecule type" value="Genomic_DNA"/>
</dbReference>
<accession>A0A368BYY8</accession>
<dbReference type="EC" id="1.5.1.33" evidence="3"/>
<dbReference type="PANTHER" id="PTHR43639">
    <property type="entry name" value="OXIDOREDUCTASE, SHORT-CHAIN DEHYDROGENASE/REDUCTASE FAMILY (AFU_ORTHOLOGUE AFUA_5G02870)"/>
    <property type="match status" value="1"/>
</dbReference>
<sequence length="242" mass="26855">MNKVALITGGAKRIGFEIAKLLWSEDWDLIIHYRSSQPEAELFANEMNEQRENSVQLIQADLDNAEDVKRVIIQTIKWHSRVDALINNASTFFPTPLGEINENNWEKLINSNIKAPLFLIDGLADELKKNHGNIINITDMNIEKGLANHAIYIAAKAGLEAITKVFARDLAPAIKVNAVAPGAILEPPGIEWSEDVKKKILRKIPLNRMGNEKDIAEAVLFLINSPYITGQTINVDGGRSIG</sequence>
<dbReference type="NCBIfam" id="NF006598">
    <property type="entry name" value="PRK09135.1"/>
    <property type="match status" value="1"/>
</dbReference>
<name>A0A368BYY8_9GAMM</name>
<comment type="caution">
    <text evidence="3">The sequence shown here is derived from an EMBL/GenBank/DDBJ whole genome shotgun (WGS) entry which is preliminary data.</text>
</comment>
<dbReference type="InterPro" id="IPR036291">
    <property type="entry name" value="NAD(P)-bd_dom_sf"/>
</dbReference>
<protein>
    <submittedName>
        <fullName evidence="3">Pteridine reductase</fullName>
        <ecNumber evidence="3">1.5.1.33</ecNumber>
    </submittedName>
</protein>
<gene>
    <name evidence="3" type="ORF">DBW96_00650</name>
</gene>
<dbReference type="Gene3D" id="3.40.50.720">
    <property type="entry name" value="NAD(P)-binding Rossmann-like Domain"/>
    <property type="match status" value="1"/>
</dbReference>
<dbReference type="Pfam" id="PF13561">
    <property type="entry name" value="adh_short_C2"/>
    <property type="match status" value="1"/>
</dbReference>
<dbReference type="SUPFAM" id="SSF51735">
    <property type="entry name" value="NAD(P)-binding Rossmann-fold domains"/>
    <property type="match status" value="1"/>
</dbReference>
<proteinExistence type="inferred from homology"/>
<evidence type="ECO:0000313" key="3">
    <source>
        <dbReference type="EMBL" id="RCL42539.1"/>
    </source>
</evidence>
<evidence type="ECO:0000313" key="4">
    <source>
        <dbReference type="Proteomes" id="UP000253307"/>
    </source>
</evidence>
<dbReference type="Proteomes" id="UP000253307">
    <property type="component" value="Unassembled WGS sequence"/>
</dbReference>
<dbReference type="PANTHER" id="PTHR43639:SF1">
    <property type="entry name" value="SHORT-CHAIN DEHYDROGENASE_REDUCTASE FAMILY PROTEIN"/>
    <property type="match status" value="1"/>
</dbReference>